<evidence type="ECO:0000313" key="2">
    <source>
        <dbReference type="EMBL" id="GAA4630719.1"/>
    </source>
</evidence>
<feature type="region of interest" description="Disordered" evidence="1">
    <location>
        <begin position="76"/>
        <end position="104"/>
    </location>
</feature>
<protein>
    <submittedName>
        <fullName evidence="2">Uncharacterized protein</fullName>
    </submittedName>
</protein>
<comment type="caution">
    <text evidence="2">The sequence shown here is derived from an EMBL/GenBank/DDBJ whole genome shotgun (WGS) entry which is preliminary data.</text>
</comment>
<dbReference type="RefSeq" id="WP_345434172.1">
    <property type="nucleotide sequence ID" value="NZ_BAABHK010000008.1"/>
</dbReference>
<keyword evidence="3" id="KW-1185">Reference proteome</keyword>
<evidence type="ECO:0000313" key="3">
    <source>
        <dbReference type="Proteomes" id="UP001501442"/>
    </source>
</evidence>
<organism evidence="2 3">
    <name type="scientific">Actinoallomurus vinaceus</name>
    <dbReference type="NCBI Taxonomy" id="1080074"/>
    <lineage>
        <taxon>Bacteria</taxon>
        <taxon>Bacillati</taxon>
        <taxon>Actinomycetota</taxon>
        <taxon>Actinomycetes</taxon>
        <taxon>Streptosporangiales</taxon>
        <taxon>Thermomonosporaceae</taxon>
        <taxon>Actinoallomurus</taxon>
    </lineage>
</organism>
<evidence type="ECO:0000256" key="1">
    <source>
        <dbReference type="SAM" id="MobiDB-lite"/>
    </source>
</evidence>
<proteinExistence type="predicted"/>
<dbReference type="EMBL" id="BAABHK010000008">
    <property type="protein sequence ID" value="GAA4630719.1"/>
    <property type="molecule type" value="Genomic_DNA"/>
</dbReference>
<reference evidence="3" key="1">
    <citation type="journal article" date="2019" name="Int. J. Syst. Evol. Microbiol.">
        <title>The Global Catalogue of Microorganisms (GCM) 10K type strain sequencing project: providing services to taxonomists for standard genome sequencing and annotation.</title>
        <authorList>
            <consortium name="The Broad Institute Genomics Platform"/>
            <consortium name="The Broad Institute Genome Sequencing Center for Infectious Disease"/>
            <person name="Wu L."/>
            <person name="Ma J."/>
        </authorList>
    </citation>
    <scope>NUCLEOTIDE SEQUENCE [LARGE SCALE GENOMIC DNA]</scope>
    <source>
        <strain evidence="3">JCM 17939</strain>
    </source>
</reference>
<accession>A0ABP8UFD1</accession>
<dbReference type="Proteomes" id="UP001501442">
    <property type="component" value="Unassembled WGS sequence"/>
</dbReference>
<sequence length="133" mass="13647">MARAAAVILWALTVTVVLLLHGTAPHGTHSGGALVSLRADRPALGPCQAARSAHHLRSDPGDGGRPVPWGHCDATLHRVPAPPSGHGGQAPRGCSGPPTEVNPAARSAAPHRIVRSTRLAADAAPARLQVFRC</sequence>
<gene>
    <name evidence="2" type="ORF">GCM10023196_057210</name>
</gene>
<name>A0ABP8UFD1_9ACTN</name>